<keyword evidence="1" id="KW-1133">Transmembrane helix</keyword>
<reference evidence="2" key="1">
    <citation type="journal article" date="2020" name="Nature">
        <title>Giant virus diversity and host interactions through global metagenomics.</title>
        <authorList>
            <person name="Schulz F."/>
            <person name="Roux S."/>
            <person name="Paez-Espino D."/>
            <person name="Jungbluth S."/>
            <person name="Walsh D.A."/>
            <person name="Denef V.J."/>
            <person name="McMahon K.D."/>
            <person name="Konstantinidis K.T."/>
            <person name="Eloe-Fadrosh E.A."/>
            <person name="Kyrpides N.C."/>
            <person name="Woyke T."/>
        </authorList>
    </citation>
    <scope>NUCLEOTIDE SEQUENCE</scope>
    <source>
        <strain evidence="2">GVMAG-S-ERX555967-130</strain>
    </source>
</reference>
<sequence>MAGSKGYFFVILVVTLFYIIWVEYSVGNILLRTNSRGGRSLNFQSLWNLMTHPLHDKALWNKQCIDLNYPFVLSMTTFVYKMFG</sequence>
<dbReference type="AlphaFoldDB" id="A0A6C0F6Q7"/>
<dbReference type="EMBL" id="MN738786">
    <property type="protein sequence ID" value="QHT36872.1"/>
    <property type="molecule type" value="Genomic_DNA"/>
</dbReference>
<evidence type="ECO:0000256" key="1">
    <source>
        <dbReference type="SAM" id="Phobius"/>
    </source>
</evidence>
<keyword evidence="1" id="KW-0812">Transmembrane</keyword>
<keyword evidence="1" id="KW-0472">Membrane</keyword>
<proteinExistence type="predicted"/>
<name>A0A6C0F6Q7_9ZZZZ</name>
<protein>
    <submittedName>
        <fullName evidence="2">Uncharacterized protein</fullName>
    </submittedName>
</protein>
<accession>A0A6C0F6Q7</accession>
<organism evidence="2">
    <name type="scientific">viral metagenome</name>
    <dbReference type="NCBI Taxonomy" id="1070528"/>
    <lineage>
        <taxon>unclassified sequences</taxon>
        <taxon>metagenomes</taxon>
        <taxon>organismal metagenomes</taxon>
    </lineage>
</organism>
<evidence type="ECO:0000313" key="2">
    <source>
        <dbReference type="EMBL" id="QHT36872.1"/>
    </source>
</evidence>
<feature type="transmembrane region" description="Helical" evidence="1">
    <location>
        <begin position="6"/>
        <end position="31"/>
    </location>
</feature>